<keyword evidence="4" id="KW-1185">Reference proteome</keyword>
<evidence type="ECO:0000313" key="4">
    <source>
        <dbReference type="Proteomes" id="UP001239213"/>
    </source>
</evidence>
<dbReference type="Proteomes" id="UP001239213">
    <property type="component" value="Unassembled WGS sequence"/>
</dbReference>
<comment type="caution">
    <text evidence="3">The sequence shown here is derived from an EMBL/GenBank/DDBJ whole genome shotgun (WGS) entry which is preliminary data.</text>
</comment>
<dbReference type="Pfam" id="PF00668">
    <property type="entry name" value="Condensation"/>
    <property type="match status" value="1"/>
</dbReference>
<organism evidence="3 4">
    <name type="scientific">Colletotrichum cuscutae</name>
    <dbReference type="NCBI Taxonomy" id="1209917"/>
    <lineage>
        <taxon>Eukaryota</taxon>
        <taxon>Fungi</taxon>
        <taxon>Dikarya</taxon>
        <taxon>Ascomycota</taxon>
        <taxon>Pezizomycotina</taxon>
        <taxon>Sordariomycetes</taxon>
        <taxon>Hypocreomycetidae</taxon>
        <taxon>Glomerellales</taxon>
        <taxon>Glomerellaceae</taxon>
        <taxon>Colletotrichum</taxon>
        <taxon>Colletotrichum acutatum species complex</taxon>
    </lineage>
</organism>
<accession>A0AAI9V6F7</accession>
<dbReference type="GO" id="GO:0003824">
    <property type="term" value="F:catalytic activity"/>
    <property type="evidence" value="ECO:0007669"/>
    <property type="project" value="InterPro"/>
</dbReference>
<evidence type="ECO:0000259" key="2">
    <source>
        <dbReference type="Pfam" id="PF00668"/>
    </source>
</evidence>
<dbReference type="Gene3D" id="3.30.559.30">
    <property type="entry name" value="Nonribosomal peptide synthetase, condensation domain"/>
    <property type="match status" value="1"/>
</dbReference>
<comment type="similarity">
    <text evidence="1">Belongs to the NRP synthetase family.</text>
</comment>
<proteinExistence type="inferred from homology"/>
<dbReference type="InterPro" id="IPR023213">
    <property type="entry name" value="CAT-like_dom_sf"/>
</dbReference>
<evidence type="ECO:0000313" key="3">
    <source>
        <dbReference type="EMBL" id="KAK1473052.1"/>
    </source>
</evidence>
<gene>
    <name evidence="3" type="ORF">CCUS01_05659</name>
</gene>
<dbReference type="PANTHER" id="PTHR45398">
    <property type="match status" value="1"/>
</dbReference>
<dbReference type="EMBL" id="MPDP01000179">
    <property type="protein sequence ID" value="KAK1473052.1"/>
    <property type="molecule type" value="Genomic_DNA"/>
</dbReference>
<name>A0AAI9V6F7_9PEZI</name>
<evidence type="ECO:0000256" key="1">
    <source>
        <dbReference type="ARBA" id="ARBA00029454"/>
    </source>
</evidence>
<protein>
    <submittedName>
        <fullName evidence="3">Peptide synthetase</fullName>
    </submittedName>
</protein>
<reference evidence="3" key="1">
    <citation type="submission" date="2016-11" db="EMBL/GenBank/DDBJ databases">
        <title>The genome sequence of Colletotrichum cuscutae.</title>
        <authorList>
            <person name="Baroncelli R."/>
        </authorList>
    </citation>
    <scope>NUCLEOTIDE SEQUENCE</scope>
    <source>
        <strain evidence="3">IMI 304802</strain>
    </source>
</reference>
<dbReference type="InterPro" id="IPR001242">
    <property type="entry name" value="Condensation_dom"/>
</dbReference>
<sequence>MTIRHLLNAIQGPSSVDTGALLGAWQQTIIRHAILRAVFIRDLASGAIFQRVLKEHKADITVLKVSSVEEATIGAGLHLDTVRSNLFKDDSPPVSVRLLVSSYGEIFVHFVMGHILIDHSPGAKPLTGFHDCIEHINSQRDVHASSEYWVDKLQGVKPYMVPIETMVRSGPDPHIMGSINFVGDITVEMKQFLCEVGVTLSNVLQFAWAMLLHVYTACASFDDSTMIIQALQAFQDENIRSLNHKTFDLTEVERQLGCEGTGLFNTLVNHRKVKYSDDDIEIGFRSIWKQDPHEASQKPCS</sequence>
<dbReference type="PANTHER" id="PTHR45398:SF1">
    <property type="entry name" value="ENZYME, PUTATIVE (JCVI)-RELATED"/>
    <property type="match status" value="1"/>
</dbReference>
<feature type="domain" description="Condensation" evidence="2">
    <location>
        <begin position="15"/>
        <end position="217"/>
    </location>
</feature>
<dbReference type="SUPFAM" id="SSF52777">
    <property type="entry name" value="CoA-dependent acyltransferases"/>
    <property type="match status" value="2"/>
</dbReference>
<dbReference type="Gene3D" id="3.30.559.10">
    <property type="entry name" value="Chloramphenicol acetyltransferase-like domain"/>
    <property type="match status" value="2"/>
</dbReference>
<dbReference type="AlphaFoldDB" id="A0AAI9V6F7"/>